<feature type="binding site" evidence="5">
    <location>
        <position position="65"/>
    </location>
    <ligand>
        <name>Fe cation</name>
        <dbReference type="ChEBI" id="CHEBI:24875"/>
        <label>1</label>
    </ligand>
</feature>
<sequence length="88" mass="9946">MWLTHTYLSLGFYFHREDEAVEGGEPLLKTQNRHRGCALFQDVQKPSQDEWGKTLDAKEAATAPEKNLSQALEDLRALYSGRADSPPL</sequence>
<evidence type="ECO:0000256" key="1">
    <source>
        <dbReference type="ARBA" id="ARBA00040044"/>
    </source>
</evidence>
<dbReference type="Gene3D" id="1.20.1260.10">
    <property type="match status" value="1"/>
</dbReference>
<dbReference type="InterPro" id="IPR001519">
    <property type="entry name" value="Ferritin"/>
</dbReference>
<evidence type="ECO:0000256" key="3">
    <source>
        <dbReference type="ARBA" id="ARBA00045578"/>
    </source>
</evidence>
<organism evidence="6 7">
    <name type="scientific">Balaenoptera physalus</name>
    <name type="common">Fin whale</name>
    <name type="synonym">Balaena physalus</name>
    <dbReference type="NCBI Taxonomy" id="9770"/>
    <lineage>
        <taxon>Eukaryota</taxon>
        <taxon>Metazoa</taxon>
        <taxon>Chordata</taxon>
        <taxon>Craniata</taxon>
        <taxon>Vertebrata</taxon>
        <taxon>Euteleostomi</taxon>
        <taxon>Mammalia</taxon>
        <taxon>Eutheria</taxon>
        <taxon>Laurasiatheria</taxon>
        <taxon>Artiodactyla</taxon>
        <taxon>Whippomorpha</taxon>
        <taxon>Cetacea</taxon>
        <taxon>Mysticeti</taxon>
        <taxon>Balaenopteridae</taxon>
        <taxon>Balaenoptera</taxon>
    </lineage>
</organism>
<proteinExistence type="predicted"/>
<protein>
    <recommendedName>
        <fullName evidence="1">Ferritin light chain</fullName>
    </recommendedName>
</protein>
<dbReference type="AlphaFoldDB" id="A0A643BXI2"/>
<evidence type="ECO:0000313" key="7">
    <source>
        <dbReference type="Proteomes" id="UP000437017"/>
    </source>
</evidence>
<keyword evidence="5" id="KW-0479">Metal-binding</keyword>
<comment type="subcellular location">
    <subcellularLocation>
        <location evidence="2">Autolysosome</location>
    </subcellularLocation>
</comment>
<evidence type="ECO:0000313" key="6">
    <source>
        <dbReference type="EMBL" id="KAB0392624.1"/>
    </source>
</evidence>
<dbReference type="SUPFAM" id="SSF47240">
    <property type="entry name" value="Ferritin-like"/>
    <property type="match status" value="1"/>
</dbReference>
<comment type="function">
    <text evidence="3">Stores iron in a soluble, non-toxic, readily available form. Important for iron homeostasis. Iron is taken up in the ferrous form and deposited as ferric hydroxides after oxidation. Also plays a role in delivery of iron to cells. Mediates iron uptake in capsule cells of the developing kidney. Delivery to lysosomes by the cargo receptor NCOA4 for autophagic degradation and release or iron.</text>
</comment>
<dbReference type="PANTHER" id="PTHR11431:SF47">
    <property type="entry name" value="FERRITIN LIGHT CHAIN"/>
    <property type="match status" value="1"/>
</dbReference>
<gene>
    <name evidence="6" type="ORF">E2I00_006860</name>
</gene>
<dbReference type="EMBL" id="SGJD01003681">
    <property type="protein sequence ID" value="KAB0392624.1"/>
    <property type="molecule type" value="Genomic_DNA"/>
</dbReference>
<accession>A0A643BXI2</accession>
<dbReference type="PANTHER" id="PTHR11431">
    <property type="entry name" value="FERRITIN"/>
    <property type="match status" value="1"/>
</dbReference>
<dbReference type="GO" id="GO:0006826">
    <property type="term" value="P:iron ion transport"/>
    <property type="evidence" value="ECO:0007669"/>
    <property type="project" value="InterPro"/>
</dbReference>
<dbReference type="GO" id="GO:0008198">
    <property type="term" value="F:ferrous iron binding"/>
    <property type="evidence" value="ECO:0007669"/>
    <property type="project" value="TreeGrafter"/>
</dbReference>
<reference evidence="6 7" key="1">
    <citation type="journal article" date="2019" name="PLoS ONE">
        <title>Genomic analyses reveal an absence of contemporary introgressive admixture between fin whales and blue whales, despite known hybrids.</title>
        <authorList>
            <person name="Westbury M.V."/>
            <person name="Petersen B."/>
            <person name="Lorenzen E.D."/>
        </authorList>
    </citation>
    <scope>NUCLEOTIDE SEQUENCE [LARGE SCALE GENOMIC DNA]</scope>
    <source>
        <strain evidence="6">FinWhale-01</strain>
    </source>
</reference>
<dbReference type="InterPro" id="IPR009078">
    <property type="entry name" value="Ferritin-like_SF"/>
</dbReference>
<dbReference type="GO" id="GO:0006879">
    <property type="term" value="P:intracellular iron ion homeostasis"/>
    <property type="evidence" value="ECO:0007669"/>
    <property type="project" value="InterPro"/>
</dbReference>
<evidence type="ECO:0000256" key="5">
    <source>
        <dbReference type="PIRSR" id="PIRSR601519-1"/>
    </source>
</evidence>
<dbReference type="Proteomes" id="UP000437017">
    <property type="component" value="Unassembled WGS sequence"/>
</dbReference>
<comment type="subunit">
    <text evidence="4">Oligomer of 24 subunits. There are two types of subunits: L (light) chain and H (heavy) chain. The major chain can be light or heavy, depending on the species and tissue type. The functional molecule forms a roughly spherical shell with a diameter of 12 nm and contains a central cavity into which the insoluble mineral iron core is deposited. Interacts with NCOA4.</text>
</comment>
<evidence type="ECO:0000256" key="2">
    <source>
        <dbReference type="ARBA" id="ARBA00044942"/>
    </source>
</evidence>
<dbReference type="GO" id="GO:0044754">
    <property type="term" value="C:autolysosome"/>
    <property type="evidence" value="ECO:0007669"/>
    <property type="project" value="UniProtKB-SubCell"/>
</dbReference>
<dbReference type="GO" id="GO:0008199">
    <property type="term" value="F:ferric iron binding"/>
    <property type="evidence" value="ECO:0007669"/>
    <property type="project" value="InterPro"/>
</dbReference>
<evidence type="ECO:0000256" key="4">
    <source>
        <dbReference type="ARBA" id="ARBA00047045"/>
    </source>
</evidence>
<keyword evidence="5" id="KW-0408">Iron</keyword>
<dbReference type="InterPro" id="IPR012347">
    <property type="entry name" value="Ferritin-like"/>
</dbReference>
<name>A0A643BXI2_BALPH</name>
<dbReference type="OrthoDB" id="186462at2759"/>
<keyword evidence="7" id="KW-1185">Reference proteome</keyword>
<comment type="caution">
    <text evidence="6">The sequence shown here is derived from an EMBL/GenBank/DDBJ whole genome shotgun (WGS) entry which is preliminary data.</text>
</comment>